<organism evidence="1 2">
    <name type="scientific">Halomonas hydrothermalis</name>
    <dbReference type="NCBI Taxonomy" id="115561"/>
    <lineage>
        <taxon>Bacteria</taxon>
        <taxon>Pseudomonadati</taxon>
        <taxon>Pseudomonadota</taxon>
        <taxon>Gammaproteobacteria</taxon>
        <taxon>Oceanospirillales</taxon>
        <taxon>Halomonadaceae</taxon>
        <taxon>Halomonas</taxon>
    </lineage>
</organism>
<dbReference type="RefSeq" id="WP_172420549.1">
    <property type="nucleotide sequence ID" value="NZ_AP022843.1"/>
</dbReference>
<dbReference type="AlphaFoldDB" id="A0A6F8U344"/>
<accession>A0A6F8U344</accession>
<sequence>MNPVIHLERLRRHFEAARRSYDIVTLLDLSHSLRIWADLKDSLPKSYPKFHSTSAFKTGIPARKVLKAARGHESVFSYMPGGTVTYASNGSLASGPGTEDGRSFTIGVSVRTQTDSVELKNFSIIFTSFEQPLIKALGAEQVKRCNFMRWMGAEAVRANLMSDDGNLKLITLSREKVIRRVANTMDGSHPSDPSEEIPLGEFDAAIRRLMEFQVGGLPLPYFILLKCAQDIVEIAPKLLDLNAESAGET</sequence>
<name>A0A6F8U344_9GAMM</name>
<evidence type="ECO:0000313" key="1">
    <source>
        <dbReference type="EMBL" id="BCB07556.1"/>
    </source>
</evidence>
<reference evidence="1 2" key="1">
    <citation type="submission" date="2020-03" db="EMBL/GenBank/DDBJ databases">
        <title>Complete Genome Sequence of Halomonas hydrothermalis Strain Slthf2, Halophilic Bacterium Isolated from Deep-Sea Hydrothermal-Vent Environments.</title>
        <authorList>
            <person name="Takeyama N."/>
            <person name="Huang M."/>
            <person name="Sato K."/>
            <person name="Galipon J."/>
            <person name="Arakawa K."/>
        </authorList>
    </citation>
    <scope>NUCLEOTIDE SEQUENCE [LARGE SCALE GENOMIC DNA]</scope>
    <source>
        <strain evidence="1 2">Slthf2</strain>
    </source>
</reference>
<protein>
    <submittedName>
        <fullName evidence="1">Uncharacterized protein</fullName>
    </submittedName>
</protein>
<dbReference type="Proteomes" id="UP000502259">
    <property type="component" value="Chromosome"/>
</dbReference>
<dbReference type="EMBL" id="AP022843">
    <property type="protein sequence ID" value="BCB07556.1"/>
    <property type="molecule type" value="Genomic_DNA"/>
</dbReference>
<gene>
    <name evidence="1" type="ORF">HHSLTHF2_14460</name>
</gene>
<keyword evidence="2" id="KW-1185">Reference proteome</keyword>
<evidence type="ECO:0000313" key="2">
    <source>
        <dbReference type="Proteomes" id="UP000502259"/>
    </source>
</evidence>
<proteinExistence type="predicted"/>